<sequence length="101" mass="11457">MNPLTYEEVLSLFKETDLRMQETGRQIEELGYRFRELERVTKEQSKQISAIGDKFGYFYLGQENRPRYPHSGPTSTGKSSSSGTRLPGLFGNTSSGTSLRK</sequence>
<feature type="compositionally biased region" description="Polar residues" evidence="1">
    <location>
        <begin position="91"/>
        <end position="101"/>
    </location>
</feature>
<gene>
    <name evidence="3" type="ORF">BECKSD772E_GA0070983_13632</name>
    <name evidence="2" type="ORF">BECKSD772F_GA0070984_13832</name>
</gene>
<evidence type="ECO:0000313" key="2">
    <source>
        <dbReference type="EMBL" id="VFK47432.1"/>
    </source>
</evidence>
<dbReference type="EMBL" id="CAADFU010000363">
    <property type="protein sequence ID" value="VFK50273.1"/>
    <property type="molecule type" value="Genomic_DNA"/>
</dbReference>
<evidence type="ECO:0000313" key="3">
    <source>
        <dbReference type="EMBL" id="VFK50273.1"/>
    </source>
</evidence>
<organism evidence="3">
    <name type="scientific">Candidatus Kentrum sp. SD</name>
    <dbReference type="NCBI Taxonomy" id="2126332"/>
    <lineage>
        <taxon>Bacteria</taxon>
        <taxon>Pseudomonadati</taxon>
        <taxon>Pseudomonadota</taxon>
        <taxon>Gammaproteobacteria</taxon>
        <taxon>Candidatus Kentrum</taxon>
    </lineage>
</organism>
<dbReference type="EMBL" id="CAADFR010000383">
    <property type="protein sequence ID" value="VFK47432.1"/>
    <property type="molecule type" value="Genomic_DNA"/>
</dbReference>
<dbReference type="AlphaFoldDB" id="A0A450Z919"/>
<feature type="region of interest" description="Disordered" evidence="1">
    <location>
        <begin position="62"/>
        <end position="101"/>
    </location>
</feature>
<evidence type="ECO:0000256" key="1">
    <source>
        <dbReference type="SAM" id="MobiDB-lite"/>
    </source>
</evidence>
<proteinExistence type="predicted"/>
<accession>A0A450Z919</accession>
<name>A0A450Z919_9GAMM</name>
<feature type="compositionally biased region" description="Low complexity" evidence="1">
    <location>
        <begin position="71"/>
        <end position="84"/>
    </location>
</feature>
<reference evidence="3" key="1">
    <citation type="submission" date="2019-02" db="EMBL/GenBank/DDBJ databases">
        <authorList>
            <person name="Gruber-Vodicka R. H."/>
            <person name="Seah K. B. B."/>
        </authorList>
    </citation>
    <scope>NUCLEOTIDE SEQUENCE</scope>
    <source>
        <strain evidence="3">BECK_S1320</strain>
        <strain evidence="2">BECK_S1321</strain>
    </source>
</reference>
<protein>
    <submittedName>
        <fullName evidence="3">Uncharacterized protein</fullName>
    </submittedName>
</protein>